<evidence type="ECO:0000313" key="3">
    <source>
        <dbReference type="Proteomes" id="UP000245168"/>
    </source>
</evidence>
<proteinExistence type="predicted"/>
<sequence length="157" mass="16398">MSKARTFLVIADGSDESRTAAFFAARRAKKTGGAVAALAVVEPSSFEHWIGVGETMRQEAEEAAETMLNSLAEDIESVTEARPRLILKEGELIDVLRAVVDGDESIAILVIGAAVGGEGPGPLVTALARAKGLFGERAIPVTVVPGDLSRDEIKALA</sequence>
<dbReference type="AlphaFoldDB" id="A0A2U2BWI8"/>
<accession>A0A2U2BWI8</accession>
<dbReference type="SUPFAM" id="SSF52402">
    <property type="entry name" value="Adenine nucleotide alpha hydrolases-like"/>
    <property type="match status" value="1"/>
</dbReference>
<dbReference type="Pfam" id="PF00582">
    <property type="entry name" value="Usp"/>
    <property type="match status" value="1"/>
</dbReference>
<dbReference type="OrthoDB" id="9813682at2"/>
<dbReference type="Proteomes" id="UP000245168">
    <property type="component" value="Unassembled WGS sequence"/>
</dbReference>
<reference evidence="3" key="1">
    <citation type="submission" date="2018-05" db="EMBL/GenBank/DDBJ databases">
        <authorList>
            <person name="Liu B.-T."/>
        </authorList>
    </citation>
    <scope>NUCLEOTIDE SEQUENCE [LARGE SCALE GENOMIC DNA]</scope>
    <source>
        <strain evidence="3">WD6-1</strain>
    </source>
</reference>
<comment type="caution">
    <text evidence="2">The sequence shown here is derived from an EMBL/GenBank/DDBJ whole genome shotgun (WGS) entry which is preliminary data.</text>
</comment>
<organism evidence="2 3">
    <name type="scientific">Marinicauda salina</name>
    <dbReference type="NCBI Taxonomy" id="2135793"/>
    <lineage>
        <taxon>Bacteria</taxon>
        <taxon>Pseudomonadati</taxon>
        <taxon>Pseudomonadota</taxon>
        <taxon>Alphaproteobacteria</taxon>
        <taxon>Maricaulales</taxon>
        <taxon>Maricaulaceae</taxon>
        <taxon>Marinicauda</taxon>
    </lineage>
</organism>
<dbReference type="EMBL" id="QEXV01000001">
    <property type="protein sequence ID" value="PWE18334.1"/>
    <property type="molecule type" value="Genomic_DNA"/>
</dbReference>
<keyword evidence="3" id="KW-1185">Reference proteome</keyword>
<dbReference type="Gene3D" id="3.40.50.620">
    <property type="entry name" value="HUPs"/>
    <property type="match status" value="1"/>
</dbReference>
<evidence type="ECO:0000259" key="1">
    <source>
        <dbReference type="Pfam" id="PF00582"/>
    </source>
</evidence>
<feature type="domain" description="UspA" evidence="1">
    <location>
        <begin position="5"/>
        <end position="112"/>
    </location>
</feature>
<name>A0A2U2BWI8_9PROT</name>
<gene>
    <name evidence="2" type="ORF">DDZ18_01635</name>
</gene>
<dbReference type="RefSeq" id="WP_109251609.1">
    <property type="nucleotide sequence ID" value="NZ_QEXV01000001.1"/>
</dbReference>
<protein>
    <submittedName>
        <fullName evidence="2">Universal stress protein</fullName>
    </submittedName>
</protein>
<evidence type="ECO:0000313" key="2">
    <source>
        <dbReference type="EMBL" id="PWE18334.1"/>
    </source>
</evidence>
<dbReference type="InterPro" id="IPR006016">
    <property type="entry name" value="UspA"/>
</dbReference>
<dbReference type="InterPro" id="IPR014729">
    <property type="entry name" value="Rossmann-like_a/b/a_fold"/>
</dbReference>